<evidence type="ECO:0000313" key="2">
    <source>
        <dbReference type="EMBL" id="EKT4442749.1"/>
    </source>
</evidence>
<dbReference type="RefSeq" id="WP_129550592.1">
    <property type="nucleotide sequence ID" value="NZ_JBFCWN010000004.1"/>
</dbReference>
<dbReference type="AlphaFoldDB" id="A0AAI9CDM9"/>
<organism evidence="2 3">
    <name type="scientific">Stenotrophomonas maltophilia</name>
    <name type="common">Pseudomonas maltophilia</name>
    <name type="synonym">Xanthomonas maltophilia</name>
    <dbReference type="NCBI Taxonomy" id="40324"/>
    <lineage>
        <taxon>Bacteria</taxon>
        <taxon>Pseudomonadati</taxon>
        <taxon>Pseudomonadota</taxon>
        <taxon>Gammaproteobacteria</taxon>
        <taxon>Lysobacterales</taxon>
        <taxon>Lysobacteraceae</taxon>
        <taxon>Stenotrophomonas</taxon>
        <taxon>Stenotrophomonas maltophilia group</taxon>
    </lineage>
</organism>
<gene>
    <name evidence="2" type="ORF">QEK83_003438</name>
</gene>
<comment type="caution">
    <text evidence="2">The sequence shown here is derived from an EMBL/GenBank/DDBJ whole genome shotgun (WGS) entry which is preliminary data.</text>
</comment>
<protein>
    <submittedName>
        <fullName evidence="2">Uncharacterized protein</fullName>
    </submittedName>
</protein>
<reference evidence="2" key="1">
    <citation type="submission" date="2022-07" db="EMBL/GenBank/DDBJ databases">
        <authorList>
            <consortium name="Clinical and Environmental Microbiology Branch: Whole genome sequencing antimicrobial resistance pathogens in the healthcare setting"/>
        </authorList>
    </citation>
    <scope>NUCLEOTIDE SEQUENCE</scope>
    <source>
        <strain evidence="2">Stenotrophomonas_maltophilia_2021CK-00905</strain>
    </source>
</reference>
<sequence>MKMQFTNRCFAALKKSLSNWALVPQRPGFSRKYAILMVVIAIAACVVDWYSPNEYFWFQRSGALLVLAGVSLQYSKLTSSWKQRLDPAYFGKTTEERIRDGSGISMLAEAEALDQTRKLVAELHQIVAEPDLRDFFSVAFAIVGTLVWALGDVPFRSS</sequence>
<name>A0AAI9CDM9_STEMA</name>
<accession>A0AAI9CDM9</accession>
<keyword evidence="1" id="KW-1133">Transmembrane helix</keyword>
<feature type="transmembrane region" description="Helical" evidence="1">
    <location>
        <begin position="33"/>
        <end position="51"/>
    </location>
</feature>
<dbReference type="Proteomes" id="UP001214521">
    <property type="component" value="Unassembled WGS sequence"/>
</dbReference>
<evidence type="ECO:0000256" key="1">
    <source>
        <dbReference type="SAM" id="Phobius"/>
    </source>
</evidence>
<keyword evidence="1" id="KW-0812">Transmembrane</keyword>
<keyword evidence="1" id="KW-0472">Membrane</keyword>
<evidence type="ECO:0000313" key="3">
    <source>
        <dbReference type="Proteomes" id="UP001214521"/>
    </source>
</evidence>
<dbReference type="EMBL" id="ABLOMU010000051">
    <property type="protein sequence ID" value="EKT4442749.1"/>
    <property type="molecule type" value="Genomic_DNA"/>
</dbReference>
<proteinExistence type="predicted"/>